<feature type="domain" description="Gfo/Idh/MocA-like oxidoreductase N-terminal" evidence="1">
    <location>
        <begin position="4"/>
        <end position="123"/>
    </location>
</feature>
<dbReference type="EMBL" id="JACHIO010000001">
    <property type="protein sequence ID" value="MBB5061880.1"/>
    <property type="molecule type" value="Genomic_DNA"/>
</dbReference>
<proteinExistence type="predicted"/>
<dbReference type="Gene3D" id="3.40.50.720">
    <property type="entry name" value="NAD(P)-binding Rossmann-like Domain"/>
    <property type="match status" value="1"/>
</dbReference>
<evidence type="ECO:0000313" key="4">
    <source>
        <dbReference type="Proteomes" id="UP000584867"/>
    </source>
</evidence>
<dbReference type="SUPFAM" id="SSF51735">
    <property type="entry name" value="NAD(P)-binding Rossmann-fold domains"/>
    <property type="match status" value="1"/>
</dbReference>
<dbReference type="PANTHER" id="PTHR43377:SF6">
    <property type="entry name" value="GFO_IDH_MOCA-LIKE OXIDOREDUCTASE N-TERMINAL DOMAIN-CONTAINING PROTEIN"/>
    <property type="match status" value="1"/>
</dbReference>
<dbReference type="SUPFAM" id="SSF55347">
    <property type="entry name" value="Glyceraldehyde-3-phosphate dehydrogenase-like, C-terminal domain"/>
    <property type="match status" value="1"/>
</dbReference>
<comment type="caution">
    <text evidence="3">The sequence shown here is derived from an EMBL/GenBank/DDBJ whole genome shotgun (WGS) entry which is preliminary data.</text>
</comment>
<dbReference type="InterPro" id="IPR000683">
    <property type="entry name" value="Gfo/Idh/MocA-like_OxRdtase_N"/>
</dbReference>
<protein>
    <submittedName>
        <fullName evidence="3">Putative dehydrogenase</fullName>
    </submittedName>
</protein>
<evidence type="ECO:0000313" key="3">
    <source>
        <dbReference type="EMBL" id="MBB5061880.1"/>
    </source>
</evidence>
<name>A0A7W8E915_9BACT</name>
<dbReference type="InterPro" id="IPR051450">
    <property type="entry name" value="Gfo/Idh/MocA_Oxidoreductases"/>
</dbReference>
<dbReference type="InterPro" id="IPR036291">
    <property type="entry name" value="NAD(P)-bd_dom_sf"/>
</dbReference>
<feature type="domain" description="GFO/IDH/MocA-like oxidoreductase" evidence="2">
    <location>
        <begin position="133"/>
        <end position="240"/>
    </location>
</feature>
<evidence type="ECO:0000259" key="2">
    <source>
        <dbReference type="Pfam" id="PF22725"/>
    </source>
</evidence>
<dbReference type="Pfam" id="PF22725">
    <property type="entry name" value="GFO_IDH_MocA_C3"/>
    <property type="match status" value="1"/>
</dbReference>
<gene>
    <name evidence="3" type="ORF">HDF15_000205</name>
</gene>
<dbReference type="AlphaFoldDB" id="A0A7W8E915"/>
<dbReference type="RefSeq" id="WP_184252412.1">
    <property type="nucleotide sequence ID" value="NZ_JACHIO010000001.1"/>
</dbReference>
<reference evidence="3 4" key="1">
    <citation type="submission" date="2020-08" db="EMBL/GenBank/DDBJ databases">
        <title>Genomic Encyclopedia of Type Strains, Phase IV (KMG-V): Genome sequencing to study the core and pangenomes of soil and plant-associated prokaryotes.</title>
        <authorList>
            <person name="Whitman W."/>
        </authorList>
    </citation>
    <scope>NUCLEOTIDE SEQUENCE [LARGE SCALE GENOMIC DNA]</scope>
    <source>
        <strain evidence="3 4">X5P3</strain>
    </source>
</reference>
<dbReference type="InterPro" id="IPR055170">
    <property type="entry name" value="GFO_IDH_MocA-like_dom"/>
</dbReference>
<dbReference type="GO" id="GO:0000166">
    <property type="term" value="F:nucleotide binding"/>
    <property type="evidence" value="ECO:0007669"/>
    <property type="project" value="InterPro"/>
</dbReference>
<dbReference type="Pfam" id="PF01408">
    <property type="entry name" value="GFO_IDH_MocA"/>
    <property type="match status" value="1"/>
</dbReference>
<accession>A0A7W8E915</accession>
<organism evidence="3 4">
    <name type="scientific">Granulicella mallensis</name>
    <dbReference type="NCBI Taxonomy" id="940614"/>
    <lineage>
        <taxon>Bacteria</taxon>
        <taxon>Pseudomonadati</taxon>
        <taxon>Acidobacteriota</taxon>
        <taxon>Terriglobia</taxon>
        <taxon>Terriglobales</taxon>
        <taxon>Acidobacteriaceae</taxon>
        <taxon>Granulicella</taxon>
    </lineage>
</organism>
<evidence type="ECO:0000259" key="1">
    <source>
        <dbReference type="Pfam" id="PF01408"/>
    </source>
</evidence>
<dbReference type="Proteomes" id="UP000584867">
    <property type="component" value="Unassembled WGS sequence"/>
</dbReference>
<dbReference type="PANTHER" id="PTHR43377">
    <property type="entry name" value="BILIVERDIN REDUCTASE A"/>
    <property type="match status" value="1"/>
</dbReference>
<sequence length="379" mass="42691">MAQVKVGVVGLGAWGRNVARCLHELNECDLVACCDTNPASRALAELNWNVKTCETLDEMLERYPSIQAIVISSPAITHYPLAKKALLADKDVFVEKPFTLEVAHAEELLHLSEVRDRVLMVGHLMEYHPAVNYIRDIVRSGELGDIYYVYTQRVNLGRIRGDENALWSFAPHDISQILYMLGGTPTDVSARGQSFIQNSIEDVVFLSLYFSNRVMAHIHISWLDPHKVRSTTIVGSKKMVVFDDAAATEKLRIYDSRAEMHPTTSYGEATQVRFGDIHIPRISSTEPLKIEFQHFLDCVVRRLRPRSDAYDGLQVVRILDSAQRSLDMDGIPVALQPEEERLHAPSLPLKNRSWRPAPDVSISLPAFAYMSELSQKGPQ</sequence>
<dbReference type="Gene3D" id="3.30.360.10">
    <property type="entry name" value="Dihydrodipicolinate Reductase, domain 2"/>
    <property type="match status" value="1"/>
</dbReference>